<dbReference type="InterPro" id="IPR005085">
    <property type="entry name" value="CBM25"/>
</dbReference>
<dbReference type="InterPro" id="IPR017853">
    <property type="entry name" value="GH"/>
</dbReference>
<evidence type="ECO:0000256" key="11">
    <source>
        <dbReference type="RuleBase" id="RU003615"/>
    </source>
</evidence>
<dbReference type="GO" id="GO:2001070">
    <property type="term" value="F:starch binding"/>
    <property type="evidence" value="ECO:0007669"/>
    <property type="project" value="InterPro"/>
</dbReference>
<feature type="domain" description="Alpha-amylase C-terminal" evidence="13">
    <location>
        <begin position="440"/>
        <end position="520"/>
    </location>
</feature>
<keyword evidence="10 12" id="KW-0326">Glycosidase</keyword>
<evidence type="ECO:0000259" key="15">
    <source>
        <dbReference type="SMART" id="SM01066"/>
    </source>
</evidence>
<evidence type="ECO:0000259" key="13">
    <source>
        <dbReference type="SMART" id="SM00632"/>
    </source>
</evidence>
<evidence type="ECO:0000256" key="7">
    <source>
        <dbReference type="ARBA" id="ARBA00022801"/>
    </source>
</evidence>
<keyword evidence="6" id="KW-0479">Metal-binding</keyword>
<evidence type="ECO:0000256" key="2">
    <source>
        <dbReference type="ARBA" id="ARBA00001913"/>
    </source>
</evidence>
<evidence type="ECO:0000256" key="9">
    <source>
        <dbReference type="ARBA" id="ARBA00023277"/>
    </source>
</evidence>
<dbReference type="SUPFAM" id="SSF51445">
    <property type="entry name" value="(Trans)glycosidases"/>
    <property type="match status" value="1"/>
</dbReference>
<comment type="caution">
    <text evidence="16">The sequence shown here is derived from an EMBL/GenBank/DDBJ whole genome shotgun (WGS) entry which is preliminary data.</text>
</comment>
<dbReference type="RefSeq" id="WP_245861968.1">
    <property type="nucleotide sequence ID" value="NZ_PDJG01000001.1"/>
</dbReference>
<dbReference type="EMBL" id="PDJG01000001">
    <property type="protein sequence ID" value="PFG32439.1"/>
    <property type="molecule type" value="Genomic_DNA"/>
</dbReference>
<evidence type="ECO:0000256" key="10">
    <source>
        <dbReference type="ARBA" id="ARBA00023295"/>
    </source>
</evidence>
<dbReference type="InterPro" id="IPR006047">
    <property type="entry name" value="GH13_cat_dom"/>
</dbReference>
<dbReference type="GO" id="GO:0005975">
    <property type="term" value="P:carbohydrate metabolic process"/>
    <property type="evidence" value="ECO:0007669"/>
    <property type="project" value="InterPro"/>
</dbReference>
<name>A0A2A9E2L8_9MICO</name>
<sequence>MTRQLMAAPRSRGRSNHWSVRRWSTQSTALLTAGALAASALLGGALTPLAPASAAPMATVQPAVASPVLTSPVLVSAAPTVPGRGNTAVNMFQWTWNAIASECTSTLGPAGYAYVQTSPPQEHIRGTAWWTSYQPVSYKLESKLGTRTEFKAMVDTCDAAGVKIIADTVINHMTGADGGSGTGFAGTPYGIESFPGPDGGYGPNDFNDCKTNISNYSDRYQVQNCRLVSLQDLKTGSDYVRSEIAAYLNDMINLGVVGFRIDAAKHIPAGDLAAIKGKLTNPNVFWVHEVIGAAGEPIQPSEYLGSGDSHEFNYARTLKSRFDGRIADLRSISNGLLASDRAGVFVDNHDTERNGETMNYKWGAKYKLANVFMLAYPYGWPTVYTGYTFSDKDAGAPQQGDGQVIDASCSNTATWTCAHRWPEIKNMVGFRTAVGTEAVTSWWDNGNNQIAFGRGSKGYVAINNEASAVTRTFQSSLPAGTYCDVVAGDGCTKTVSVNGSGQLTATIPAYGALALHVGALSGGTGGPGDPDPATKLAVYYSTNKGWSAYNVHYKVGSGAWTTVPGKAMSAACTGWVSTTIATSGATVTAAFNNGSGTWDNNGSKDYTLTGATAAVKDGTVTTTDPCA</sequence>
<dbReference type="InterPro" id="IPR006046">
    <property type="entry name" value="Alpha_amylase"/>
</dbReference>
<evidence type="ECO:0000256" key="12">
    <source>
        <dbReference type="RuleBase" id="RU361134"/>
    </source>
</evidence>
<dbReference type="InterPro" id="IPR013783">
    <property type="entry name" value="Ig-like_fold"/>
</dbReference>
<dbReference type="Gene3D" id="2.60.40.10">
    <property type="entry name" value="Immunoglobulins"/>
    <property type="match status" value="1"/>
</dbReference>
<dbReference type="Gene3D" id="2.60.40.1180">
    <property type="entry name" value="Golgi alpha-mannosidase II"/>
    <property type="match status" value="1"/>
</dbReference>
<dbReference type="PRINTS" id="PR00110">
    <property type="entry name" value="ALPHAAMYLASE"/>
</dbReference>
<evidence type="ECO:0000313" key="16">
    <source>
        <dbReference type="EMBL" id="PFG32439.1"/>
    </source>
</evidence>
<dbReference type="Pfam" id="PF00128">
    <property type="entry name" value="Alpha-amylase"/>
    <property type="match status" value="1"/>
</dbReference>
<dbReference type="SMART" id="SM00642">
    <property type="entry name" value="Aamy"/>
    <property type="match status" value="1"/>
</dbReference>
<evidence type="ECO:0000256" key="4">
    <source>
        <dbReference type="ARBA" id="ARBA00012595"/>
    </source>
</evidence>
<evidence type="ECO:0000256" key="5">
    <source>
        <dbReference type="ARBA" id="ARBA00017303"/>
    </source>
</evidence>
<evidence type="ECO:0000256" key="1">
    <source>
        <dbReference type="ARBA" id="ARBA00000548"/>
    </source>
</evidence>
<dbReference type="Proteomes" id="UP000225548">
    <property type="component" value="Unassembled WGS sequence"/>
</dbReference>
<dbReference type="EC" id="3.2.1.1" evidence="4 12"/>
<keyword evidence="17" id="KW-1185">Reference proteome</keyword>
<comment type="cofactor">
    <cofactor evidence="2">
        <name>Ca(2+)</name>
        <dbReference type="ChEBI" id="CHEBI:29108"/>
    </cofactor>
</comment>
<evidence type="ECO:0000256" key="8">
    <source>
        <dbReference type="ARBA" id="ARBA00022837"/>
    </source>
</evidence>
<feature type="domain" description="Carbohydrate binding module family 25" evidence="15">
    <location>
        <begin position="533"/>
        <end position="611"/>
    </location>
</feature>
<comment type="similarity">
    <text evidence="3 11">Belongs to the glycosyl hydrolase 13 family.</text>
</comment>
<reference evidence="16 17" key="1">
    <citation type="submission" date="2017-10" db="EMBL/GenBank/DDBJ databases">
        <title>Sequencing the genomes of 1000 actinobacteria strains.</title>
        <authorList>
            <person name="Klenk H.-P."/>
        </authorList>
    </citation>
    <scope>NUCLEOTIDE SEQUENCE [LARGE SCALE GENOMIC DNA]</scope>
    <source>
        <strain evidence="16 17">DSM 18966</strain>
    </source>
</reference>
<dbReference type="InterPro" id="IPR006048">
    <property type="entry name" value="A-amylase/branching_C"/>
</dbReference>
<dbReference type="PANTHER" id="PTHR43447">
    <property type="entry name" value="ALPHA-AMYLASE"/>
    <property type="match status" value="1"/>
</dbReference>
<evidence type="ECO:0000256" key="3">
    <source>
        <dbReference type="ARBA" id="ARBA00008061"/>
    </source>
</evidence>
<organism evidence="16 17">
    <name type="scientific">Sanguibacter antarcticus</name>
    <dbReference type="NCBI Taxonomy" id="372484"/>
    <lineage>
        <taxon>Bacteria</taxon>
        <taxon>Bacillati</taxon>
        <taxon>Actinomycetota</taxon>
        <taxon>Actinomycetes</taxon>
        <taxon>Micrococcales</taxon>
        <taxon>Sanguibacteraceae</taxon>
        <taxon>Sanguibacter</taxon>
    </lineage>
</organism>
<evidence type="ECO:0000313" key="17">
    <source>
        <dbReference type="Proteomes" id="UP000225548"/>
    </source>
</evidence>
<dbReference type="Pfam" id="PF03423">
    <property type="entry name" value="CBM_25"/>
    <property type="match status" value="1"/>
</dbReference>
<evidence type="ECO:0000256" key="6">
    <source>
        <dbReference type="ARBA" id="ARBA00022723"/>
    </source>
</evidence>
<dbReference type="CDD" id="cd11317">
    <property type="entry name" value="AmyAc_bac_euk_AmyA"/>
    <property type="match status" value="1"/>
</dbReference>
<dbReference type="Gene3D" id="3.20.20.80">
    <property type="entry name" value="Glycosidases"/>
    <property type="match status" value="1"/>
</dbReference>
<keyword evidence="8" id="KW-0106">Calcium</keyword>
<keyword evidence="9 12" id="KW-0119">Carbohydrate metabolism</keyword>
<dbReference type="SMART" id="SM01066">
    <property type="entry name" value="CBM_25"/>
    <property type="match status" value="1"/>
</dbReference>
<feature type="domain" description="Glycosyl hydrolase family 13 catalytic" evidence="14">
    <location>
        <begin position="86"/>
        <end position="431"/>
    </location>
</feature>
<dbReference type="InterPro" id="IPR013780">
    <property type="entry name" value="Glyco_hydro_b"/>
</dbReference>
<gene>
    <name evidence="16" type="ORF">ATL42_0278</name>
</gene>
<dbReference type="GO" id="GO:0004556">
    <property type="term" value="F:alpha-amylase activity"/>
    <property type="evidence" value="ECO:0007669"/>
    <property type="project" value="UniProtKB-UniRule"/>
</dbReference>
<dbReference type="Pfam" id="PF02806">
    <property type="entry name" value="Alpha-amylase_C"/>
    <property type="match status" value="1"/>
</dbReference>
<accession>A0A2A9E2L8</accession>
<protein>
    <recommendedName>
        <fullName evidence="5 12">Alpha-amylase</fullName>
        <ecNumber evidence="4 12">3.2.1.1</ecNumber>
    </recommendedName>
</protein>
<dbReference type="SUPFAM" id="SSF51011">
    <property type="entry name" value="Glycosyl hydrolase domain"/>
    <property type="match status" value="1"/>
</dbReference>
<keyword evidence="7 12" id="KW-0378">Hydrolase</keyword>
<dbReference type="AlphaFoldDB" id="A0A2A9E2L8"/>
<dbReference type="SMART" id="SM00632">
    <property type="entry name" value="Aamy_C"/>
    <property type="match status" value="1"/>
</dbReference>
<evidence type="ECO:0000259" key="14">
    <source>
        <dbReference type="SMART" id="SM00642"/>
    </source>
</evidence>
<comment type="catalytic activity">
    <reaction evidence="1 12">
        <text>Endohydrolysis of (1-&gt;4)-alpha-D-glucosidic linkages in polysaccharides containing three or more (1-&gt;4)-alpha-linked D-glucose units.</text>
        <dbReference type="EC" id="3.2.1.1"/>
    </reaction>
</comment>
<proteinExistence type="inferred from homology"/>
<dbReference type="InterPro" id="IPR031319">
    <property type="entry name" value="A-amylase_C"/>
</dbReference>
<dbReference type="GO" id="GO:0046872">
    <property type="term" value="F:metal ion binding"/>
    <property type="evidence" value="ECO:0007669"/>
    <property type="project" value="UniProtKB-KW"/>
</dbReference>